<protein>
    <submittedName>
        <fullName evidence="1">DUF3348 family protein</fullName>
    </submittedName>
</protein>
<dbReference type="RefSeq" id="WP_154565764.1">
    <property type="nucleotide sequence ID" value="NZ_VOSW01000081.1"/>
</dbReference>
<sequence length="37" mass="4156">PGTWLNTFRKDMQSVLLAELDVRLQPVEGLLAALRTC</sequence>
<gene>
    <name evidence="1" type="ORF">FSO04_32960</name>
</gene>
<dbReference type="OrthoDB" id="5949373at2"/>
<comment type="caution">
    <text evidence="1">The sequence shown here is derived from an EMBL/GenBank/DDBJ whole genome shotgun (WGS) entry which is preliminary data.</text>
</comment>
<dbReference type="Pfam" id="PF11828">
    <property type="entry name" value="DUF3348"/>
    <property type="match status" value="1"/>
</dbReference>
<dbReference type="AlphaFoldDB" id="A0A6N6W529"/>
<reference evidence="1 2" key="1">
    <citation type="journal article" date="2020" name="Int. J. Syst. Evol. Microbiol.">
        <title>Paraburkholderia madseniana sp. nov., a phenolic acid-degrading bacterium isolated from acidic forest soil.</title>
        <authorList>
            <person name="Wilhelm R.C."/>
            <person name="Murphy S.J.L."/>
            <person name="Feriancek N.M."/>
            <person name="Karasz D.C."/>
            <person name="DeRito C.M."/>
            <person name="Newman J.D."/>
            <person name="Buckley D.H."/>
        </authorList>
    </citation>
    <scope>NUCLEOTIDE SEQUENCE [LARGE SCALE GENOMIC DNA]</scope>
    <source>
        <strain evidence="1 2">RP11</strain>
    </source>
</reference>
<dbReference type="InterPro" id="IPR021783">
    <property type="entry name" value="DUF3348"/>
</dbReference>
<accession>A0A6N6W529</accession>
<dbReference type="Proteomes" id="UP000463700">
    <property type="component" value="Unassembled WGS sequence"/>
</dbReference>
<feature type="non-terminal residue" evidence="1">
    <location>
        <position position="1"/>
    </location>
</feature>
<evidence type="ECO:0000313" key="2">
    <source>
        <dbReference type="Proteomes" id="UP000463700"/>
    </source>
</evidence>
<name>A0A6N6W529_9BURK</name>
<evidence type="ECO:0000313" key="1">
    <source>
        <dbReference type="EMBL" id="KAE8755722.1"/>
    </source>
</evidence>
<dbReference type="EMBL" id="VOSW01000081">
    <property type="protein sequence ID" value="KAE8755722.1"/>
    <property type="molecule type" value="Genomic_DNA"/>
</dbReference>
<organism evidence="1 2">
    <name type="scientific">Paraburkholderia madseniana</name>
    <dbReference type="NCBI Taxonomy" id="2599607"/>
    <lineage>
        <taxon>Bacteria</taxon>
        <taxon>Pseudomonadati</taxon>
        <taxon>Pseudomonadota</taxon>
        <taxon>Betaproteobacteria</taxon>
        <taxon>Burkholderiales</taxon>
        <taxon>Burkholderiaceae</taxon>
        <taxon>Paraburkholderia</taxon>
    </lineage>
</organism>
<proteinExistence type="predicted"/>